<keyword evidence="4" id="KW-1185">Reference proteome</keyword>
<proteinExistence type="predicted"/>
<dbReference type="AlphaFoldDB" id="A0A6A6RHX9"/>
<feature type="region of interest" description="Disordered" evidence="1">
    <location>
        <begin position="62"/>
        <end position="94"/>
    </location>
</feature>
<evidence type="ECO:0000313" key="3">
    <source>
        <dbReference type="EMBL" id="KAF2634593.1"/>
    </source>
</evidence>
<organism evidence="3 4">
    <name type="scientific">Massarina eburnea CBS 473.64</name>
    <dbReference type="NCBI Taxonomy" id="1395130"/>
    <lineage>
        <taxon>Eukaryota</taxon>
        <taxon>Fungi</taxon>
        <taxon>Dikarya</taxon>
        <taxon>Ascomycota</taxon>
        <taxon>Pezizomycotina</taxon>
        <taxon>Dothideomycetes</taxon>
        <taxon>Pleosporomycetidae</taxon>
        <taxon>Pleosporales</taxon>
        <taxon>Massarineae</taxon>
        <taxon>Massarinaceae</taxon>
        <taxon>Massarina</taxon>
    </lineage>
</organism>
<keyword evidence="2" id="KW-1133">Transmembrane helix</keyword>
<keyword evidence="2" id="KW-0472">Membrane</keyword>
<keyword evidence="2" id="KW-0812">Transmembrane</keyword>
<evidence type="ECO:0000313" key="4">
    <source>
        <dbReference type="Proteomes" id="UP000799753"/>
    </source>
</evidence>
<reference evidence="3" key="1">
    <citation type="journal article" date="2020" name="Stud. Mycol.">
        <title>101 Dothideomycetes genomes: a test case for predicting lifestyles and emergence of pathogens.</title>
        <authorList>
            <person name="Haridas S."/>
            <person name="Albert R."/>
            <person name="Binder M."/>
            <person name="Bloem J."/>
            <person name="Labutti K."/>
            <person name="Salamov A."/>
            <person name="Andreopoulos B."/>
            <person name="Baker S."/>
            <person name="Barry K."/>
            <person name="Bills G."/>
            <person name="Bluhm B."/>
            <person name="Cannon C."/>
            <person name="Castanera R."/>
            <person name="Culley D."/>
            <person name="Daum C."/>
            <person name="Ezra D."/>
            <person name="Gonzalez J."/>
            <person name="Henrissat B."/>
            <person name="Kuo A."/>
            <person name="Liang C."/>
            <person name="Lipzen A."/>
            <person name="Lutzoni F."/>
            <person name="Magnuson J."/>
            <person name="Mondo S."/>
            <person name="Nolan M."/>
            <person name="Ohm R."/>
            <person name="Pangilinan J."/>
            <person name="Park H.-J."/>
            <person name="Ramirez L."/>
            <person name="Alfaro M."/>
            <person name="Sun H."/>
            <person name="Tritt A."/>
            <person name="Yoshinaga Y."/>
            <person name="Zwiers L.-H."/>
            <person name="Turgeon B."/>
            <person name="Goodwin S."/>
            <person name="Spatafora J."/>
            <person name="Crous P."/>
            <person name="Grigoriev I."/>
        </authorList>
    </citation>
    <scope>NUCLEOTIDE SEQUENCE</scope>
    <source>
        <strain evidence="3">CBS 473.64</strain>
    </source>
</reference>
<feature type="transmembrane region" description="Helical" evidence="2">
    <location>
        <begin position="17"/>
        <end position="33"/>
    </location>
</feature>
<evidence type="ECO:0000256" key="2">
    <source>
        <dbReference type="SAM" id="Phobius"/>
    </source>
</evidence>
<protein>
    <submittedName>
        <fullName evidence="3">Uncharacterized protein</fullName>
    </submittedName>
</protein>
<name>A0A6A6RHX9_9PLEO</name>
<accession>A0A6A6RHX9</accession>
<feature type="compositionally biased region" description="Basic and acidic residues" evidence="1">
    <location>
        <begin position="143"/>
        <end position="154"/>
    </location>
</feature>
<evidence type="ECO:0000256" key="1">
    <source>
        <dbReference type="SAM" id="MobiDB-lite"/>
    </source>
</evidence>
<gene>
    <name evidence="3" type="ORF">P280DRAFT_474477</name>
</gene>
<dbReference type="EMBL" id="MU006817">
    <property type="protein sequence ID" value="KAF2634593.1"/>
    <property type="molecule type" value="Genomic_DNA"/>
</dbReference>
<feature type="region of interest" description="Disordered" evidence="1">
    <location>
        <begin position="128"/>
        <end position="154"/>
    </location>
</feature>
<dbReference type="Proteomes" id="UP000799753">
    <property type="component" value="Unassembled WGS sequence"/>
</dbReference>
<dbReference type="OrthoDB" id="10435788at2759"/>
<sequence length="172" mass="20183">MAPREAPLVNPTPMRRTIMLCGVMTLMFVNFLLDSEPRHVAYRAAQLAQAEQPQGFVEELDEDDPLAQSDCESPAPRHHHFPTPQDSKTKWPYPRHRDRYYDVEAQALQSEYERIERMVRQRNPVSKGEASDAWVRMKSARRVPSERAMRGEDGKKKRVRWGYVEVFTYYET</sequence>